<feature type="chain" id="PRO_5046061334" evidence="1">
    <location>
        <begin position="23"/>
        <end position="166"/>
    </location>
</feature>
<reference evidence="3" key="1">
    <citation type="journal article" date="2019" name="Int. J. Syst. Evol. Microbiol.">
        <title>The Global Catalogue of Microorganisms (GCM) 10K type strain sequencing project: providing services to taxonomists for standard genome sequencing and annotation.</title>
        <authorList>
            <consortium name="The Broad Institute Genomics Platform"/>
            <consortium name="The Broad Institute Genome Sequencing Center for Infectious Disease"/>
            <person name="Wu L."/>
            <person name="Ma J."/>
        </authorList>
    </citation>
    <scope>NUCLEOTIDE SEQUENCE [LARGE SCALE GENOMIC DNA]</scope>
    <source>
        <strain evidence="3">JCM 17705</strain>
    </source>
</reference>
<evidence type="ECO:0000256" key="1">
    <source>
        <dbReference type="SAM" id="SignalP"/>
    </source>
</evidence>
<feature type="signal peptide" evidence="1">
    <location>
        <begin position="1"/>
        <end position="22"/>
    </location>
</feature>
<accession>A0ABP8FMK0</accession>
<dbReference type="InterPro" id="IPR025347">
    <property type="entry name" value="DUF4251"/>
</dbReference>
<organism evidence="2 3">
    <name type="scientific">Mucilaginibacter gynuensis</name>
    <dbReference type="NCBI Taxonomy" id="1302236"/>
    <lineage>
        <taxon>Bacteria</taxon>
        <taxon>Pseudomonadati</taxon>
        <taxon>Bacteroidota</taxon>
        <taxon>Sphingobacteriia</taxon>
        <taxon>Sphingobacteriales</taxon>
        <taxon>Sphingobacteriaceae</taxon>
        <taxon>Mucilaginibacter</taxon>
    </lineage>
</organism>
<sequence>MKTLIKVLFIGLVIGIMNPAAAQTTKKEKAAAKATEVKNKIDSGKYTFKATYVLPLAGGQRYLNADYDLKIGKDSLIAYLPYFGRAFSGAAITPSTDGGVKFTSTNFSYKVTPGKKGSWKVRADTKDTQNRDKITIDIFANGSATLMISSINRQPITYIGSIVTDN</sequence>
<dbReference type="Pfam" id="PF14059">
    <property type="entry name" value="DUF4251"/>
    <property type="match status" value="1"/>
</dbReference>
<evidence type="ECO:0000313" key="2">
    <source>
        <dbReference type="EMBL" id="GAA4307219.1"/>
    </source>
</evidence>
<dbReference type="RefSeq" id="WP_345208980.1">
    <property type="nucleotide sequence ID" value="NZ_BAABFT010000001.1"/>
</dbReference>
<dbReference type="Proteomes" id="UP001500582">
    <property type="component" value="Unassembled WGS sequence"/>
</dbReference>
<protein>
    <submittedName>
        <fullName evidence="2">DUF4251 domain-containing protein</fullName>
    </submittedName>
</protein>
<proteinExistence type="predicted"/>
<keyword evidence="3" id="KW-1185">Reference proteome</keyword>
<keyword evidence="1" id="KW-0732">Signal</keyword>
<comment type="caution">
    <text evidence="2">The sequence shown here is derived from an EMBL/GenBank/DDBJ whole genome shotgun (WGS) entry which is preliminary data.</text>
</comment>
<gene>
    <name evidence="2" type="ORF">GCM10023149_00710</name>
</gene>
<evidence type="ECO:0000313" key="3">
    <source>
        <dbReference type="Proteomes" id="UP001500582"/>
    </source>
</evidence>
<name>A0ABP8FMK0_9SPHI</name>
<dbReference type="Gene3D" id="2.40.128.410">
    <property type="match status" value="1"/>
</dbReference>
<dbReference type="EMBL" id="BAABFT010000001">
    <property type="protein sequence ID" value="GAA4307219.1"/>
    <property type="molecule type" value="Genomic_DNA"/>
</dbReference>